<dbReference type="InterPro" id="IPR011006">
    <property type="entry name" value="CheY-like_superfamily"/>
</dbReference>
<dbReference type="SUPFAM" id="SSF46894">
    <property type="entry name" value="C-terminal effector domain of the bipartite response regulators"/>
    <property type="match status" value="1"/>
</dbReference>
<protein>
    <submittedName>
        <fullName evidence="6">Response regulator</fullName>
    </submittedName>
</protein>
<dbReference type="Proteomes" id="UP000449969">
    <property type="component" value="Unassembled WGS sequence"/>
</dbReference>
<dbReference type="AlphaFoldDB" id="A0A844TGP1"/>
<feature type="domain" description="Response regulatory" evidence="5">
    <location>
        <begin position="8"/>
        <end position="124"/>
    </location>
</feature>
<feature type="region of interest" description="Disordered" evidence="3">
    <location>
        <begin position="470"/>
        <end position="649"/>
    </location>
</feature>
<dbReference type="PANTHER" id="PTHR43214:SF43">
    <property type="entry name" value="TWO-COMPONENT RESPONSE REGULATOR"/>
    <property type="match status" value="1"/>
</dbReference>
<feature type="compositionally biased region" description="Basic and acidic residues" evidence="3">
    <location>
        <begin position="669"/>
        <end position="686"/>
    </location>
</feature>
<dbReference type="PROSITE" id="PS50110">
    <property type="entry name" value="RESPONSE_REGULATORY"/>
    <property type="match status" value="1"/>
</dbReference>
<dbReference type="PANTHER" id="PTHR43214">
    <property type="entry name" value="TWO-COMPONENT RESPONSE REGULATOR"/>
    <property type="match status" value="1"/>
</dbReference>
<evidence type="ECO:0000256" key="2">
    <source>
        <dbReference type="PROSITE-ProRule" id="PRU00169"/>
    </source>
</evidence>
<dbReference type="SUPFAM" id="SSF52172">
    <property type="entry name" value="CheY-like"/>
    <property type="match status" value="1"/>
</dbReference>
<dbReference type="Pfam" id="PF00196">
    <property type="entry name" value="GerE"/>
    <property type="match status" value="1"/>
</dbReference>
<keyword evidence="1" id="KW-0238">DNA-binding</keyword>
<evidence type="ECO:0000256" key="3">
    <source>
        <dbReference type="SAM" id="MobiDB-lite"/>
    </source>
</evidence>
<organism evidence="6 7">
    <name type="scientific">Bradyrhizobium cajani</name>
    <dbReference type="NCBI Taxonomy" id="1928661"/>
    <lineage>
        <taxon>Bacteria</taxon>
        <taxon>Pseudomonadati</taxon>
        <taxon>Pseudomonadota</taxon>
        <taxon>Alphaproteobacteria</taxon>
        <taxon>Hyphomicrobiales</taxon>
        <taxon>Nitrobacteraceae</taxon>
        <taxon>Bradyrhizobium</taxon>
    </lineage>
</organism>
<feature type="domain" description="HTH luxR-type" evidence="4">
    <location>
        <begin position="141"/>
        <end position="206"/>
    </location>
</feature>
<evidence type="ECO:0000259" key="5">
    <source>
        <dbReference type="PROSITE" id="PS50110"/>
    </source>
</evidence>
<evidence type="ECO:0000313" key="7">
    <source>
        <dbReference type="Proteomes" id="UP000449969"/>
    </source>
</evidence>
<dbReference type="InterPro" id="IPR001789">
    <property type="entry name" value="Sig_transdc_resp-reg_receiver"/>
</dbReference>
<dbReference type="GO" id="GO:0006355">
    <property type="term" value="P:regulation of DNA-templated transcription"/>
    <property type="evidence" value="ECO:0007669"/>
    <property type="project" value="InterPro"/>
</dbReference>
<name>A0A844TGP1_9BRAD</name>
<evidence type="ECO:0000259" key="4">
    <source>
        <dbReference type="PROSITE" id="PS50043"/>
    </source>
</evidence>
<dbReference type="SMART" id="SM00421">
    <property type="entry name" value="HTH_LUXR"/>
    <property type="match status" value="1"/>
</dbReference>
<feature type="compositionally biased region" description="Basic and acidic residues" evidence="3">
    <location>
        <begin position="613"/>
        <end position="642"/>
    </location>
</feature>
<feature type="compositionally biased region" description="Polar residues" evidence="3">
    <location>
        <begin position="578"/>
        <end position="606"/>
    </location>
</feature>
<keyword evidence="7" id="KW-1185">Reference proteome</keyword>
<dbReference type="PROSITE" id="PS50043">
    <property type="entry name" value="HTH_LUXR_2"/>
    <property type="match status" value="1"/>
</dbReference>
<gene>
    <name evidence="6" type="ORF">GPL20_18950</name>
</gene>
<feature type="region of interest" description="Disordered" evidence="3">
    <location>
        <begin position="264"/>
        <end position="287"/>
    </location>
</feature>
<proteinExistence type="predicted"/>
<dbReference type="InterPro" id="IPR039420">
    <property type="entry name" value="WalR-like"/>
</dbReference>
<feature type="region of interest" description="Disordered" evidence="3">
    <location>
        <begin position="663"/>
        <end position="686"/>
    </location>
</feature>
<dbReference type="GO" id="GO:0000160">
    <property type="term" value="P:phosphorelay signal transduction system"/>
    <property type="evidence" value="ECO:0007669"/>
    <property type="project" value="InterPro"/>
</dbReference>
<feature type="compositionally biased region" description="Basic and acidic residues" evidence="3">
    <location>
        <begin position="505"/>
        <end position="560"/>
    </location>
</feature>
<reference evidence="6 7" key="1">
    <citation type="submission" date="2019-12" db="EMBL/GenBank/DDBJ databases">
        <title>Draft genome sequences Bradyrhizobium cajani AMBPC1010, Bradyrhizobium pachyrhizi AMBPC1040 and Bradyrhizobium yuanmingense ALSPC3051, three plant growth promoting strains isolated from nodules of Cajanus cajan L. in Dominican Republic.</title>
        <authorList>
            <person name="Flores-Felix J.D."/>
            <person name="Araujo J."/>
            <person name="Diaz-Alcantara C."/>
            <person name="Gonzalez-Andres F."/>
            <person name="Velazquez E."/>
        </authorList>
    </citation>
    <scope>NUCLEOTIDE SEQUENCE [LARGE SCALE GENOMIC DNA]</scope>
    <source>
        <strain evidence="6 7">1010</strain>
    </source>
</reference>
<dbReference type="EMBL" id="WQNE01000015">
    <property type="protein sequence ID" value="MVT75084.1"/>
    <property type="molecule type" value="Genomic_DNA"/>
</dbReference>
<comment type="caution">
    <text evidence="6">The sequence shown here is derived from an EMBL/GenBank/DDBJ whole genome shotgun (WGS) entry which is preliminary data.</text>
</comment>
<dbReference type="InterPro" id="IPR000792">
    <property type="entry name" value="Tscrpt_reg_LuxR_C"/>
</dbReference>
<feature type="compositionally biased region" description="Basic and acidic residues" evidence="3">
    <location>
        <begin position="473"/>
        <end position="485"/>
    </location>
</feature>
<evidence type="ECO:0000256" key="1">
    <source>
        <dbReference type="ARBA" id="ARBA00023125"/>
    </source>
</evidence>
<dbReference type="InterPro" id="IPR016032">
    <property type="entry name" value="Sig_transdc_resp-reg_C-effctor"/>
</dbReference>
<dbReference type="GO" id="GO:0003677">
    <property type="term" value="F:DNA binding"/>
    <property type="evidence" value="ECO:0007669"/>
    <property type="project" value="UniProtKB-KW"/>
</dbReference>
<dbReference type="CDD" id="cd06170">
    <property type="entry name" value="LuxR_C_like"/>
    <property type="match status" value="1"/>
</dbReference>
<sequence length="686" mass="71785">MKQMLRIRLVIADRRPIVLQGFAPLFAAEGDFEVVASCNNGADCLDAVRRLTPDVALVEDGFSDVTASEMLAAVNTENLPTRLVFYTASIARGDLAAAIAAGACAGIPMREEPEALMQALRLVAPAADRVAARKARHGTFGDNGLTALTDLERQIMRLVACGMSNKEIARHLKVATGTINARVDHLSAQLEIKNRRELATFALSRLYGGVGALAALIWAVLDDAQPASAGAVDHAYTDTVTVTTTDGTGAVVTIKILPQKTTTAPDKTARAGGKTGRVENSVADSPTRASKLIESRTDIAPSTITLPTTTTPRLGISSFGTLVLMAIGVSIYELLASPAQAFTFSDSPSDFLASDAANATSEFAALNIAGGVDASLNGFDNPAWLNSEIHGESFVFEGARGDAVGSGDDFQIIDAAVNEDSKGSGTPHVGAGALDALVDHGGLEQAGGTDPSRSAECGTTQATEVEGFNHGQSQRDLHASEEGAAKGKPHAQHEPPGQDPTQRQSQRDLHVSEEGAAKGKPHAEHGPPERESNRGQLHGDVDASKDASEAGKKHVKDDALGSHSNSHKSQPDLHKAHSNASENLHASENAGGNSQATDDSGPTQTAAAPELGDSFHFKNDMAETKHSDHLEDNHGPHTDENGLHNAGHTGLALIQDADLIAPSHAEQSAVDHARGAEHHPMHDYLV</sequence>
<dbReference type="Gene3D" id="3.40.50.2300">
    <property type="match status" value="1"/>
</dbReference>
<dbReference type="PRINTS" id="PR00038">
    <property type="entry name" value="HTHLUXR"/>
</dbReference>
<accession>A0A844TGP1</accession>
<comment type="caution">
    <text evidence="2">Lacks conserved residue(s) required for the propagation of feature annotation.</text>
</comment>
<evidence type="ECO:0000313" key="6">
    <source>
        <dbReference type="EMBL" id="MVT75084.1"/>
    </source>
</evidence>